<feature type="compositionally biased region" description="Basic and acidic residues" evidence="1">
    <location>
        <begin position="59"/>
        <end position="77"/>
    </location>
</feature>
<keyword evidence="2" id="KW-0472">Membrane</keyword>
<accession>Q6IIF6</accession>
<evidence type="ECO:0000256" key="1">
    <source>
        <dbReference type="SAM" id="MobiDB-lite"/>
    </source>
</evidence>
<feature type="transmembrane region" description="Helical" evidence="2">
    <location>
        <begin position="15"/>
        <end position="33"/>
    </location>
</feature>
<proteinExistence type="predicted"/>
<keyword evidence="2" id="KW-0812">Transmembrane</keyword>
<protein>
    <submittedName>
        <fullName evidence="3">HDC18413</fullName>
    </submittedName>
</protein>
<name>Q6IIF6_DROME</name>
<reference evidence="3" key="1">
    <citation type="journal article" date="2003" name="Genome Biol.">
        <title>An integrated gene annotation and transcriptional profiling approach towards the full gene content of the Drosophila genome.</title>
        <authorList>
            <person name="Hild M."/>
            <person name="Beckmann B."/>
            <person name="Haas S.A."/>
            <person name="Koch B."/>
            <person name="Solovyev V."/>
            <person name="Busold C."/>
            <person name="Fellenberg K."/>
            <person name="Boutros M."/>
            <person name="Vingron M."/>
            <person name="Sauer F."/>
            <person name="Hoheisel J.D."/>
            <person name="Paro R."/>
        </authorList>
    </citation>
    <scope>NUCLEOTIDE SEQUENCE</scope>
</reference>
<dbReference type="EMBL" id="BK003110">
    <property type="protein sequence ID" value="DAA03310.1"/>
    <property type="molecule type" value="Genomic_DNA"/>
</dbReference>
<feature type="region of interest" description="Disordered" evidence="1">
    <location>
        <begin position="56"/>
        <end position="77"/>
    </location>
</feature>
<gene>
    <name evidence="3" type="ORF">HDC18413</name>
</gene>
<keyword evidence="2" id="KW-1133">Transmembrane helix</keyword>
<sequence>MRASDDELSWYEMRGGIMLLRLMLMLMLMMMMWPPNGTIPRIDVAVEFYGQRANGASNGKHETELTTKRPKKTTAEW</sequence>
<evidence type="ECO:0000313" key="3">
    <source>
        <dbReference type="EMBL" id="DAA03310.1"/>
    </source>
</evidence>
<evidence type="ECO:0000256" key="2">
    <source>
        <dbReference type="SAM" id="Phobius"/>
    </source>
</evidence>
<dbReference type="AlphaFoldDB" id="Q6IIF6"/>
<organism evidence="3">
    <name type="scientific">Drosophila melanogaster</name>
    <name type="common">Fruit fly</name>
    <dbReference type="NCBI Taxonomy" id="7227"/>
    <lineage>
        <taxon>Eukaryota</taxon>
        <taxon>Metazoa</taxon>
        <taxon>Ecdysozoa</taxon>
        <taxon>Arthropoda</taxon>
        <taxon>Hexapoda</taxon>
        <taxon>Insecta</taxon>
        <taxon>Pterygota</taxon>
        <taxon>Neoptera</taxon>
        <taxon>Endopterygota</taxon>
        <taxon>Diptera</taxon>
        <taxon>Brachycera</taxon>
        <taxon>Muscomorpha</taxon>
        <taxon>Ephydroidea</taxon>
        <taxon>Drosophilidae</taxon>
        <taxon>Drosophila</taxon>
        <taxon>Sophophora</taxon>
    </lineage>
</organism>